<gene>
    <name evidence="1" type="ORF">I41_36310</name>
</gene>
<evidence type="ECO:0000313" key="1">
    <source>
        <dbReference type="EMBL" id="QDT74435.1"/>
    </source>
</evidence>
<dbReference type="RefSeq" id="WP_145434188.1">
    <property type="nucleotide sequence ID" value="NZ_CP036339.1"/>
</dbReference>
<dbReference type="OrthoDB" id="279540at2"/>
<dbReference type="SUPFAM" id="SSF52540">
    <property type="entry name" value="P-loop containing nucleoside triphosphate hydrolases"/>
    <property type="match status" value="1"/>
</dbReference>
<sequence length="443" mass="47786">MPKVAELILTASKPDDRGRRLIVTIFGKQQHRSTFDVDVAFQRRDWRNEVVKLLRVVPSAYSASGGDAMETAIHTDLEERLQAAVDAADSQPTSSLWQPEVKTMAEIEHATTDWLWPQHIPLGAISNLSGDPGLGKSQMTCDLGARITKGWPMPPLSAPDGTYKPRGVLFMNAEDDPARTLRPRLEAAGADLRRVACLRSMRCSLDNEEERPVTLPSDLAAVEDVIRSHDVALVVIDPFVAFLDGKLNINNDGDVRRCLGQVAAVAESTGAAFLLVRHLNKKSGLSAVYRGGGSIGVTGAARAEFMVGVDPADPEGRILACVKSNLAPEPSSLRFHIESHGSTSRVRWGDTCDTTAGDLCASGSDKRQGGKADEAKSIIEDMLAHGPAPSADVLQACLDAGVSKRTFNRVKKDMGVKAQRIGFGDEGEWTLSLSANGFYQSEF</sequence>
<dbReference type="EMBL" id="CP036339">
    <property type="protein sequence ID" value="QDT74435.1"/>
    <property type="molecule type" value="Genomic_DNA"/>
</dbReference>
<accession>A0A517U1D3</accession>
<reference evidence="1 2" key="1">
    <citation type="submission" date="2019-02" db="EMBL/GenBank/DDBJ databases">
        <title>Deep-cultivation of Planctomycetes and their phenomic and genomic characterization uncovers novel biology.</title>
        <authorList>
            <person name="Wiegand S."/>
            <person name="Jogler M."/>
            <person name="Boedeker C."/>
            <person name="Pinto D."/>
            <person name="Vollmers J."/>
            <person name="Rivas-Marin E."/>
            <person name="Kohn T."/>
            <person name="Peeters S.H."/>
            <person name="Heuer A."/>
            <person name="Rast P."/>
            <person name="Oberbeckmann S."/>
            <person name="Bunk B."/>
            <person name="Jeske O."/>
            <person name="Meyerdierks A."/>
            <person name="Storesund J.E."/>
            <person name="Kallscheuer N."/>
            <person name="Luecker S."/>
            <person name="Lage O.M."/>
            <person name="Pohl T."/>
            <person name="Merkel B.J."/>
            <person name="Hornburger P."/>
            <person name="Mueller R.-W."/>
            <person name="Bruemmer F."/>
            <person name="Labrenz M."/>
            <person name="Spormann A.M."/>
            <person name="Op den Camp H."/>
            <person name="Overmann J."/>
            <person name="Amann R."/>
            <person name="Jetten M.S.M."/>
            <person name="Mascher T."/>
            <person name="Medema M.H."/>
            <person name="Devos D.P."/>
            <person name="Kaster A.-K."/>
            <person name="Ovreas L."/>
            <person name="Rohde M."/>
            <person name="Galperin M.Y."/>
            <person name="Jogler C."/>
        </authorList>
    </citation>
    <scope>NUCLEOTIDE SEQUENCE [LARGE SCALE GENOMIC DNA]</scope>
    <source>
        <strain evidence="1 2">I41</strain>
    </source>
</reference>
<proteinExistence type="predicted"/>
<dbReference type="AlphaFoldDB" id="A0A517U1D3"/>
<evidence type="ECO:0000313" key="2">
    <source>
        <dbReference type="Proteomes" id="UP000317909"/>
    </source>
</evidence>
<evidence type="ECO:0008006" key="3">
    <source>
        <dbReference type="Google" id="ProtNLM"/>
    </source>
</evidence>
<dbReference type="Pfam" id="PF13481">
    <property type="entry name" value="AAA_25"/>
    <property type="match status" value="1"/>
</dbReference>
<name>A0A517U1D3_9BACT</name>
<dbReference type="Gene3D" id="3.40.50.300">
    <property type="entry name" value="P-loop containing nucleotide triphosphate hydrolases"/>
    <property type="match status" value="1"/>
</dbReference>
<dbReference type="InterPro" id="IPR027417">
    <property type="entry name" value="P-loop_NTPase"/>
</dbReference>
<organism evidence="1 2">
    <name type="scientific">Lacipirellula limnantheis</name>
    <dbReference type="NCBI Taxonomy" id="2528024"/>
    <lineage>
        <taxon>Bacteria</taxon>
        <taxon>Pseudomonadati</taxon>
        <taxon>Planctomycetota</taxon>
        <taxon>Planctomycetia</taxon>
        <taxon>Pirellulales</taxon>
        <taxon>Lacipirellulaceae</taxon>
        <taxon>Lacipirellula</taxon>
    </lineage>
</organism>
<dbReference type="Proteomes" id="UP000317909">
    <property type="component" value="Chromosome"/>
</dbReference>
<dbReference type="KEGG" id="llh:I41_36310"/>
<protein>
    <recommendedName>
        <fullName evidence="3">DNA repair protein RadA</fullName>
    </recommendedName>
</protein>
<keyword evidence="2" id="KW-1185">Reference proteome</keyword>